<evidence type="ECO:0000313" key="2">
    <source>
        <dbReference type="Proteomes" id="UP000016617"/>
    </source>
</evidence>
<dbReference type="HOGENOM" id="CLU_3317964_0_0_9"/>
<gene>
    <name evidence="1" type="ORF">HMPREF1557_00728</name>
</gene>
<dbReference type="EMBL" id="AWVA01000040">
    <property type="protein sequence ID" value="ERJ77584.1"/>
    <property type="molecule type" value="Genomic_DNA"/>
</dbReference>
<name>U2KK65_9STRE</name>
<dbReference type="AlphaFoldDB" id="U2KK65"/>
<evidence type="ECO:0000313" key="1">
    <source>
        <dbReference type="EMBL" id="ERJ77584.1"/>
    </source>
</evidence>
<proteinExistence type="predicted"/>
<protein>
    <submittedName>
        <fullName evidence="1">Uncharacterized protein</fullName>
    </submittedName>
</protein>
<accession>U2KK65</accession>
<sequence>MLAPHTLVVYQNSVGLASYLKNLMQKLQGGGQSQISSPS</sequence>
<dbReference type="Proteomes" id="UP000016617">
    <property type="component" value="Unassembled WGS sequence"/>
</dbReference>
<organism evidence="1 2">
    <name type="scientific">Streptococcus sobrinus W1703</name>
    <dbReference type="NCBI Taxonomy" id="1227275"/>
    <lineage>
        <taxon>Bacteria</taxon>
        <taxon>Bacillati</taxon>
        <taxon>Bacillota</taxon>
        <taxon>Bacilli</taxon>
        <taxon>Lactobacillales</taxon>
        <taxon>Streptococcaceae</taxon>
        <taxon>Streptococcus</taxon>
    </lineage>
</organism>
<comment type="caution">
    <text evidence="1">The sequence shown here is derived from an EMBL/GenBank/DDBJ whole genome shotgun (WGS) entry which is preliminary data.</text>
</comment>
<reference evidence="1 2" key="1">
    <citation type="submission" date="2013-06" db="EMBL/GenBank/DDBJ databases">
        <authorList>
            <person name="Weinstock G."/>
            <person name="Sodergren E."/>
            <person name="Lobos E.A."/>
            <person name="Fulton L."/>
            <person name="Fulton R."/>
            <person name="Courtney L."/>
            <person name="Fronick C."/>
            <person name="O'Laughlin M."/>
            <person name="Godfrey J."/>
            <person name="Wilson R.M."/>
            <person name="Miner T."/>
            <person name="Farmer C."/>
            <person name="Delehaunty K."/>
            <person name="Cordes M."/>
            <person name="Minx P."/>
            <person name="Tomlinson C."/>
            <person name="Chen J."/>
            <person name="Wollam A."/>
            <person name="Pepin K.H."/>
            <person name="Bhonagiri V."/>
            <person name="Zhang X."/>
            <person name="Warren W."/>
            <person name="Mitreva M."/>
            <person name="Mardis E.R."/>
            <person name="Wilson R.K."/>
        </authorList>
    </citation>
    <scope>NUCLEOTIDE SEQUENCE [LARGE SCALE GENOMIC DNA]</scope>
    <source>
        <strain evidence="1 2">W1703</strain>
    </source>
</reference>